<dbReference type="GO" id="GO:0008146">
    <property type="term" value="F:sulfotransferase activity"/>
    <property type="evidence" value="ECO:0007669"/>
    <property type="project" value="InterPro"/>
</dbReference>
<comment type="caution">
    <text evidence="4">The sequence shown here is derived from an EMBL/GenBank/DDBJ whole genome shotgun (WGS) entry which is preliminary data.</text>
</comment>
<protein>
    <recommendedName>
        <fullName evidence="3">Sulfotransferase domain-containing protein</fullName>
    </recommendedName>
</protein>
<dbReference type="EMBL" id="JACHXA010000012">
    <property type="protein sequence ID" value="MBB3066966.1"/>
    <property type="molecule type" value="Genomic_DNA"/>
</dbReference>
<sequence length="273" mass="30503">MAKILWLASYPKSGNTWLRTIVDRLLSQGEALDLNLLPPSFNGATNSYIKDRKLPLAEGVQGAASAYWRDVQAFLVSEATRDRVFMKTHNIAARFGGVPFPDSEMTEGAIYVVRDPRDVAISYSYHFQCGLADAVAALCNPEKFITRKGEPGKAEMLGSWGLHVKSWTQQKRFPLLLLRYEDMHTNPAKSIATISRTLGFSHSMAEIARVVEETSFSSLKEAELRGGFKEAVREGGFFRKGRAKQWQEVEDQGVFAPITTTFGPLMEKLGYSR</sequence>
<comment type="similarity">
    <text evidence="1">Belongs to the sulfotransferase 1 family.</text>
</comment>
<feature type="domain" description="Sulfotransferase" evidence="3">
    <location>
        <begin position="5"/>
        <end position="248"/>
    </location>
</feature>
<keyword evidence="2" id="KW-0808">Transferase</keyword>
<dbReference type="InterPro" id="IPR000863">
    <property type="entry name" value="Sulfotransferase_dom"/>
</dbReference>
<evidence type="ECO:0000313" key="4">
    <source>
        <dbReference type="EMBL" id="MBB3066966.1"/>
    </source>
</evidence>
<evidence type="ECO:0000259" key="3">
    <source>
        <dbReference type="Pfam" id="PF00685"/>
    </source>
</evidence>
<dbReference type="InterPro" id="IPR027417">
    <property type="entry name" value="P-loop_NTPase"/>
</dbReference>
<evidence type="ECO:0000256" key="2">
    <source>
        <dbReference type="ARBA" id="ARBA00022679"/>
    </source>
</evidence>
<evidence type="ECO:0000313" key="5">
    <source>
        <dbReference type="Proteomes" id="UP000581135"/>
    </source>
</evidence>
<accession>A0A839SZC1</accession>
<dbReference type="AlphaFoldDB" id="A0A839SZC1"/>
<gene>
    <name evidence="4" type="ORF">FHR98_003282</name>
</gene>
<organism evidence="4 5">
    <name type="scientific">Limibacillus halophilus</name>
    <dbReference type="NCBI Taxonomy" id="1579333"/>
    <lineage>
        <taxon>Bacteria</taxon>
        <taxon>Pseudomonadati</taxon>
        <taxon>Pseudomonadota</taxon>
        <taxon>Alphaproteobacteria</taxon>
        <taxon>Rhodospirillales</taxon>
        <taxon>Rhodovibrionaceae</taxon>
        <taxon>Limibacillus</taxon>
    </lineage>
</organism>
<dbReference type="Pfam" id="PF00685">
    <property type="entry name" value="Sulfotransfer_1"/>
    <property type="match status" value="1"/>
</dbReference>
<dbReference type="PANTHER" id="PTHR11783">
    <property type="entry name" value="SULFOTRANSFERASE SULT"/>
    <property type="match status" value="1"/>
</dbReference>
<dbReference type="Proteomes" id="UP000581135">
    <property type="component" value="Unassembled WGS sequence"/>
</dbReference>
<keyword evidence="5" id="KW-1185">Reference proteome</keyword>
<dbReference type="Gene3D" id="3.40.50.300">
    <property type="entry name" value="P-loop containing nucleotide triphosphate hydrolases"/>
    <property type="match status" value="1"/>
</dbReference>
<name>A0A839SZC1_9PROT</name>
<proteinExistence type="inferred from homology"/>
<evidence type="ECO:0000256" key="1">
    <source>
        <dbReference type="ARBA" id="ARBA00005771"/>
    </source>
</evidence>
<reference evidence="4 5" key="1">
    <citation type="submission" date="2020-08" db="EMBL/GenBank/DDBJ databases">
        <title>Genomic Encyclopedia of Type Strains, Phase III (KMG-III): the genomes of soil and plant-associated and newly described type strains.</title>
        <authorList>
            <person name="Whitman W."/>
        </authorList>
    </citation>
    <scope>NUCLEOTIDE SEQUENCE [LARGE SCALE GENOMIC DNA]</scope>
    <source>
        <strain evidence="4 5">CECT 8803</strain>
    </source>
</reference>
<dbReference type="SUPFAM" id="SSF52540">
    <property type="entry name" value="P-loop containing nucleoside triphosphate hydrolases"/>
    <property type="match status" value="1"/>
</dbReference>
<dbReference type="RefSeq" id="WP_183417793.1">
    <property type="nucleotide sequence ID" value="NZ_JACHXA010000012.1"/>
</dbReference>